<dbReference type="OrthoDB" id="3253985at2"/>
<proteinExistence type="predicted"/>
<sequence length="203" mass="21340">MVKTERITFTRWKDPRLALGVLLIAVSAIAGSFLMQGPETKAVYRANSAMVPGTTVEGANFAIVDVPVDLAEGFIGPSDGMDDRRIGQVIEQGQLLSTQILEADPVEAGYTHLVVPLVAPAPASLSQGSSAELWRIKSEQTGGDEASAERIASDLVIVSISSTDSMRIDQYGAEIQVTNSDVPDVLAVLGSSDGLVLAKGSEQ</sequence>
<dbReference type="RefSeq" id="WP_109093736.1">
    <property type="nucleotide sequence ID" value="NZ_CAMELQ010000002.1"/>
</dbReference>
<accession>A0A2V1K6U1</accession>
<reference evidence="2" key="1">
    <citation type="submission" date="2018-05" db="EMBL/GenBank/DDBJ databases">
        <authorList>
            <person name="Li Y."/>
        </authorList>
    </citation>
    <scope>NUCLEOTIDE SEQUENCE [LARGE SCALE GENOMIC DNA]</scope>
    <source>
        <strain evidence="2">sk1b4</strain>
    </source>
</reference>
<evidence type="ECO:0008006" key="3">
    <source>
        <dbReference type="Google" id="ProtNLM"/>
    </source>
</evidence>
<dbReference type="AlphaFoldDB" id="A0A2V1K6U1"/>
<evidence type="ECO:0000313" key="1">
    <source>
        <dbReference type="EMBL" id="PWF25907.1"/>
    </source>
</evidence>
<evidence type="ECO:0000313" key="2">
    <source>
        <dbReference type="Proteomes" id="UP000245283"/>
    </source>
</evidence>
<comment type="caution">
    <text evidence="1">The sequence shown here is derived from an EMBL/GenBank/DDBJ whole genome shotgun (WGS) entry which is preliminary data.</text>
</comment>
<dbReference type="EMBL" id="QETB01000004">
    <property type="protein sequence ID" value="PWF25907.1"/>
    <property type="molecule type" value="Genomic_DNA"/>
</dbReference>
<protein>
    <recommendedName>
        <fullName evidence="3">SAF domain-containing protein</fullName>
    </recommendedName>
</protein>
<keyword evidence="2" id="KW-1185">Reference proteome</keyword>
<name>A0A2V1K6U1_9ACTO</name>
<gene>
    <name evidence="1" type="ORF">DD236_07295</name>
</gene>
<dbReference type="Proteomes" id="UP000245283">
    <property type="component" value="Unassembled WGS sequence"/>
</dbReference>
<organism evidence="1 2">
    <name type="scientific">Ancrocorticia populi</name>
    <dbReference type="NCBI Taxonomy" id="2175228"/>
    <lineage>
        <taxon>Bacteria</taxon>
        <taxon>Bacillati</taxon>
        <taxon>Actinomycetota</taxon>
        <taxon>Actinomycetes</taxon>
        <taxon>Actinomycetales</taxon>
        <taxon>Actinomycetaceae</taxon>
        <taxon>Ancrocorticia</taxon>
    </lineage>
</organism>